<evidence type="ECO:0008006" key="3">
    <source>
        <dbReference type="Google" id="ProtNLM"/>
    </source>
</evidence>
<evidence type="ECO:0000256" key="1">
    <source>
        <dbReference type="SAM" id="Phobius"/>
    </source>
</evidence>
<dbReference type="AlphaFoldDB" id="A0AAU2A4I4"/>
<sequence length="130" mass="14809">MSGPRDERFLKRAAQVRYVLLAIALVMLLWFIVGMQNHRTWGLELPMPTWALDVAALSPLLVLIRFWSPETRRKSDTLEFDLRVISGLYFLMALLGAALGGYWQLWPGVAISAAVHAGIWYTNRRTRSHG</sequence>
<dbReference type="EMBL" id="CP108222">
    <property type="protein sequence ID" value="WTT19504.1"/>
    <property type="molecule type" value="Genomic_DNA"/>
</dbReference>
<name>A0AAU2A4I4_9ACTN</name>
<feature type="transmembrane region" description="Helical" evidence="1">
    <location>
        <begin position="47"/>
        <end position="68"/>
    </location>
</feature>
<feature type="transmembrane region" description="Helical" evidence="1">
    <location>
        <begin position="80"/>
        <end position="99"/>
    </location>
</feature>
<accession>A0AAU2A4I4</accession>
<reference evidence="2" key="1">
    <citation type="submission" date="2022-10" db="EMBL/GenBank/DDBJ databases">
        <title>The complete genomes of actinobacterial strains from the NBC collection.</title>
        <authorList>
            <person name="Joergensen T.S."/>
            <person name="Alvarez Arevalo M."/>
            <person name="Sterndorff E.B."/>
            <person name="Faurdal D."/>
            <person name="Vuksanovic O."/>
            <person name="Mourched A.-S."/>
            <person name="Charusanti P."/>
            <person name="Shaw S."/>
            <person name="Blin K."/>
            <person name="Weber T."/>
        </authorList>
    </citation>
    <scope>NUCLEOTIDE SEQUENCE</scope>
    <source>
        <strain evidence="2">NBC_00093</strain>
    </source>
</reference>
<gene>
    <name evidence="2" type="ORF">OHA22_30250</name>
</gene>
<keyword evidence="1" id="KW-1133">Transmembrane helix</keyword>
<keyword evidence="1" id="KW-0812">Transmembrane</keyword>
<feature type="transmembrane region" description="Helical" evidence="1">
    <location>
        <begin position="16"/>
        <end position="35"/>
    </location>
</feature>
<proteinExistence type="predicted"/>
<organism evidence="2">
    <name type="scientific">Streptomyces sp. NBC_00093</name>
    <dbReference type="NCBI Taxonomy" id="2975649"/>
    <lineage>
        <taxon>Bacteria</taxon>
        <taxon>Bacillati</taxon>
        <taxon>Actinomycetota</taxon>
        <taxon>Actinomycetes</taxon>
        <taxon>Kitasatosporales</taxon>
        <taxon>Streptomycetaceae</taxon>
        <taxon>Streptomyces</taxon>
    </lineage>
</organism>
<protein>
    <recommendedName>
        <fullName evidence="3">DUF2568 domain-containing protein</fullName>
    </recommendedName>
</protein>
<evidence type="ECO:0000313" key="2">
    <source>
        <dbReference type="EMBL" id="WTT19504.1"/>
    </source>
</evidence>
<keyword evidence="1" id="KW-0472">Membrane</keyword>